<dbReference type="Gene3D" id="3.40.630.30">
    <property type="match status" value="1"/>
</dbReference>
<name>A0ABW5BGJ9_9PROT</name>
<dbReference type="PANTHER" id="PTHR43792">
    <property type="entry name" value="GNAT FAMILY, PUTATIVE (AFU_ORTHOLOGUE AFUA_3G00765)-RELATED-RELATED"/>
    <property type="match status" value="1"/>
</dbReference>
<dbReference type="Pfam" id="PF13302">
    <property type="entry name" value="Acetyltransf_3"/>
    <property type="match status" value="1"/>
</dbReference>
<keyword evidence="2" id="KW-0012">Acyltransferase</keyword>
<dbReference type="RefSeq" id="WP_380249584.1">
    <property type="nucleotide sequence ID" value="NZ_JBHUII010000003.1"/>
</dbReference>
<dbReference type="PROSITE" id="PS51186">
    <property type="entry name" value="GNAT"/>
    <property type="match status" value="1"/>
</dbReference>
<dbReference type="InterPro" id="IPR000182">
    <property type="entry name" value="GNAT_dom"/>
</dbReference>
<gene>
    <name evidence="2" type="ORF">ACFSKO_06260</name>
</gene>
<protein>
    <submittedName>
        <fullName evidence="2">GNAT family N-acetyltransferase</fullName>
        <ecNumber evidence="2">2.3.-.-</ecNumber>
    </submittedName>
</protein>
<comment type="caution">
    <text evidence="2">The sequence shown here is derived from an EMBL/GenBank/DDBJ whole genome shotgun (WGS) entry which is preliminary data.</text>
</comment>
<keyword evidence="2" id="KW-0808">Transferase</keyword>
<evidence type="ECO:0000313" key="2">
    <source>
        <dbReference type="EMBL" id="MFD2205202.1"/>
    </source>
</evidence>
<dbReference type="InterPro" id="IPR016181">
    <property type="entry name" value="Acyl_CoA_acyltransferase"/>
</dbReference>
<dbReference type="EMBL" id="JBHUII010000003">
    <property type="protein sequence ID" value="MFD2205202.1"/>
    <property type="molecule type" value="Genomic_DNA"/>
</dbReference>
<sequence length="182" mass="21023">MTDINTFLKCLPFETERLRIRQYRLTDLVETLRMSQDPILRKWTLSGVFNDEEHKEYVSKSSSDSPKDFILEDKLTGAIVGEMTFHLWTAERTWEIGWLVLPSCQGLGYASEAAKKLIEIGFGTMELHRIIAKATPENKASCRVMEKVGMRKEGLFKQCIPREDGSWWDEICYGILAAEWKP</sequence>
<keyword evidence="3" id="KW-1185">Reference proteome</keyword>
<reference evidence="3" key="1">
    <citation type="journal article" date="2019" name="Int. J. Syst. Evol. Microbiol.">
        <title>The Global Catalogue of Microorganisms (GCM) 10K type strain sequencing project: providing services to taxonomists for standard genome sequencing and annotation.</title>
        <authorList>
            <consortium name="The Broad Institute Genomics Platform"/>
            <consortium name="The Broad Institute Genome Sequencing Center for Infectious Disease"/>
            <person name="Wu L."/>
            <person name="Ma J."/>
        </authorList>
    </citation>
    <scope>NUCLEOTIDE SEQUENCE [LARGE SCALE GENOMIC DNA]</scope>
    <source>
        <strain evidence="3">CGMCC 4.7192</strain>
    </source>
</reference>
<dbReference type="Proteomes" id="UP001597294">
    <property type="component" value="Unassembled WGS sequence"/>
</dbReference>
<dbReference type="InterPro" id="IPR051531">
    <property type="entry name" value="N-acetyltransferase"/>
</dbReference>
<dbReference type="PANTHER" id="PTHR43792:SF5">
    <property type="entry name" value="RIBOSOMAL-PROTEIN-SERINE ACETYLTRANSFERASE"/>
    <property type="match status" value="1"/>
</dbReference>
<dbReference type="CDD" id="cd04301">
    <property type="entry name" value="NAT_SF"/>
    <property type="match status" value="1"/>
</dbReference>
<evidence type="ECO:0000259" key="1">
    <source>
        <dbReference type="PROSITE" id="PS51186"/>
    </source>
</evidence>
<proteinExistence type="predicted"/>
<dbReference type="EC" id="2.3.-.-" evidence="2"/>
<dbReference type="GO" id="GO:0016746">
    <property type="term" value="F:acyltransferase activity"/>
    <property type="evidence" value="ECO:0007669"/>
    <property type="project" value="UniProtKB-KW"/>
</dbReference>
<dbReference type="SUPFAM" id="SSF55729">
    <property type="entry name" value="Acyl-CoA N-acyltransferases (Nat)"/>
    <property type="match status" value="1"/>
</dbReference>
<organism evidence="2 3">
    <name type="scientific">Kiloniella antarctica</name>
    <dbReference type="NCBI Taxonomy" id="1550907"/>
    <lineage>
        <taxon>Bacteria</taxon>
        <taxon>Pseudomonadati</taxon>
        <taxon>Pseudomonadota</taxon>
        <taxon>Alphaproteobacteria</taxon>
        <taxon>Rhodospirillales</taxon>
        <taxon>Kiloniellaceae</taxon>
        <taxon>Kiloniella</taxon>
    </lineage>
</organism>
<evidence type="ECO:0000313" key="3">
    <source>
        <dbReference type="Proteomes" id="UP001597294"/>
    </source>
</evidence>
<accession>A0ABW5BGJ9</accession>
<feature type="domain" description="N-acetyltransferase" evidence="1">
    <location>
        <begin position="18"/>
        <end position="178"/>
    </location>
</feature>